<evidence type="ECO:0000256" key="1">
    <source>
        <dbReference type="ARBA" id="ARBA00000085"/>
    </source>
</evidence>
<dbReference type="GO" id="GO:0000155">
    <property type="term" value="F:phosphorelay sensor kinase activity"/>
    <property type="evidence" value="ECO:0007669"/>
    <property type="project" value="InterPro"/>
</dbReference>
<dbReference type="Gene3D" id="1.10.287.130">
    <property type="match status" value="1"/>
</dbReference>
<dbReference type="Proteomes" id="UP000477680">
    <property type="component" value="Chromosome"/>
</dbReference>
<proteinExistence type="predicted"/>
<keyword evidence="8" id="KW-0472">Membrane</keyword>
<dbReference type="PROSITE" id="PS50885">
    <property type="entry name" value="HAMP"/>
    <property type="match status" value="1"/>
</dbReference>
<gene>
    <name evidence="11" type="ORF">G3T16_08155</name>
</gene>
<dbReference type="EMBL" id="CP048711">
    <property type="protein sequence ID" value="QIB65377.1"/>
    <property type="molecule type" value="Genomic_DNA"/>
</dbReference>
<dbReference type="InterPro" id="IPR036890">
    <property type="entry name" value="HATPase_C_sf"/>
</dbReference>
<sequence>MSTTLLGRWFRLSLSVQLVLATLLAVLPLVVALSYAALSLGRQIREQHQLVLSMAALNHLDASVSEQVKGLERAARQYRLLREPRFRQRYDDRLAELERSHGELIAMPGLDTEPEVLRRLLEVMEALGVRLGPEFGNGGEQEDLQPLLQQAYDLSALLSQQIGERLRTSLSTGEQRFNATLGHLFVIGVLAIPGTVLLVTIGTLAISAPVRRLAQAIRNLGYRRWQQPVAINGPAELLELGEWLDWMRRKLLASENRSQALLQHITHELKSPLAAITEASSLLADGVPGDLTPAQQRVLEILRSNAAHLHELIRQLLSYNAVNQRDGDCREPVDLKALCARQQAQLEGMGEGMGGDHQIRWRYPDRSLTVTADPLALQMVVANLLSNAFHYSPRAGEIRVDWGEEDSSWWLSVSDEGPGIPAGELPNIFKLFYRGAINRERSGEGSGIGLAIVEECVKAMGGKVRVQSAPGEGSSFRVECPRAKQELEG</sequence>
<dbReference type="AlphaFoldDB" id="A0A6C0U329"/>
<dbReference type="CDD" id="cd00075">
    <property type="entry name" value="HATPase"/>
    <property type="match status" value="1"/>
</dbReference>
<keyword evidence="8" id="KW-0812">Transmembrane</keyword>
<comment type="subcellular location">
    <subcellularLocation>
        <location evidence="2">Membrane</location>
    </subcellularLocation>
</comment>
<dbReference type="PRINTS" id="PR00344">
    <property type="entry name" value="BCTRLSENSOR"/>
</dbReference>
<dbReference type="Pfam" id="PF00512">
    <property type="entry name" value="HisKA"/>
    <property type="match status" value="1"/>
</dbReference>
<accession>A0A6C0U329</accession>
<evidence type="ECO:0000313" key="12">
    <source>
        <dbReference type="Proteomes" id="UP000477680"/>
    </source>
</evidence>
<evidence type="ECO:0000256" key="5">
    <source>
        <dbReference type="ARBA" id="ARBA00022679"/>
    </source>
</evidence>
<evidence type="ECO:0000256" key="3">
    <source>
        <dbReference type="ARBA" id="ARBA00012438"/>
    </source>
</evidence>
<keyword evidence="7" id="KW-0902">Two-component regulatory system</keyword>
<dbReference type="InterPro" id="IPR050736">
    <property type="entry name" value="Sensor_HK_Regulatory"/>
</dbReference>
<keyword evidence="6 11" id="KW-0418">Kinase</keyword>
<feature type="transmembrane region" description="Helical" evidence="8">
    <location>
        <begin position="184"/>
        <end position="208"/>
    </location>
</feature>
<dbReference type="InterPro" id="IPR005467">
    <property type="entry name" value="His_kinase_dom"/>
</dbReference>
<dbReference type="Gene3D" id="3.30.565.10">
    <property type="entry name" value="Histidine kinase-like ATPase, C-terminal domain"/>
    <property type="match status" value="1"/>
</dbReference>
<dbReference type="EC" id="2.7.13.3" evidence="3"/>
<feature type="domain" description="HAMP" evidence="10">
    <location>
        <begin position="204"/>
        <end position="256"/>
    </location>
</feature>
<keyword evidence="12" id="KW-1185">Reference proteome</keyword>
<comment type="catalytic activity">
    <reaction evidence="1">
        <text>ATP + protein L-histidine = ADP + protein N-phospho-L-histidine.</text>
        <dbReference type="EC" id="2.7.13.3"/>
    </reaction>
</comment>
<dbReference type="InterPro" id="IPR003594">
    <property type="entry name" value="HATPase_dom"/>
</dbReference>
<reference evidence="11 12" key="1">
    <citation type="submission" date="2020-02" db="EMBL/GenBank/DDBJ databases">
        <title>Genome sequencing for Kineobactrum sp. M2.</title>
        <authorList>
            <person name="Park S.-J."/>
        </authorList>
    </citation>
    <scope>NUCLEOTIDE SEQUENCE [LARGE SCALE GENOMIC DNA]</scope>
    <source>
        <strain evidence="11 12">M2</strain>
    </source>
</reference>
<evidence type="ECO:0000256" key="2">
    <source>
        <dbReference type="ARBA" id="ARBA00004370"/>
    </source>
</evidence>
<dbReference type="PANTHER" id="PTHR43711">
    <property type="entry name" value="TWO-COMPONENT HISTIDINE KINASE"/>
    <property type="match status" value="1"/>
</dbReference>
<dbReference type="InterPro" id="IPR036097">
    <property type="entry name" value="HisK_dim/P_sf"/>
</dbReference>
<name>A0A6C0U329_9GAMM</name>
<evidence type="ECO:0000256" key="4">
    <source>
        <dbReference type="ARBA" id="ARBA00022553"/>
    </source>
</evidence>
<evidence type="ECO:0000256" key="8">
    <source>
        <dbReference type="SAM" id="Phobius"/>
    </source>
</evidence>
<evidence type="ECO:0000259" key="10">
    <source>
        <dbReference type="PROSITE" id="PS50885"/>
    </source>
</evidence>
<dbReference type="InterPro" id="IPR003661">
    <property type="entry name" value="HisK_dim/P_dom"/>
</dbReference>
<dbReference type="SMART" id="SM00388">
    <property type="entry name" value="HisKA"/>
    <property type="match status" value="1"/>
</dbReference>
<evidence type="ECO:0000256" key="7">
    <source>
        <dbReference type="ARBA" id="ARBA00023012"/>
    </source>
</evidence>
<evidence type="ECO:0000256" key="6">
    <source>
        <dbReference type="ARBA" id="ARBA00022777"/>
    </source>
</evidence>
<protein>
    <recommendedName>
        <fullName evidence="3">histidine kinase</fullName>
        <ecNumber evidence="3">2.7.13.3</ecNumber>
    </recommendedName>
</protein>
<dbReference type="SUPFAM" id="SSF55874">
    <property type="entry name" value="ATPase domain of HSP90 chaperone/DNA topoisomerase II/histidine kinase"/>
    <property type="match status" value="1"/>
</dbReference>
<dbReference type="CDD" id="cd00082">
    <property type="entry name" value="HisKA"/>
    <property type="match status" value="1"/>
</dbReference>
<feature type="domain" description="Histidine kinase" evidence="9">
    <location>
        <begin position="264"/>
        <end position="484"/>
    </location>
</feature>
<evidence type="ECO:0000259" key="9">
    <source>
        <dbReference type="PROSITE" id="PS50109"/>
    </source>
</evidence>
<dbReference type="GO" id="GO:0005886">
    <property type="term" value="C:plasma membrane"/>
    <property type="evidence" value="ECO:0007669"/>
    <property type="project" value="UniProtKB-ARBA"/>
</dbReference>
<dbReference type="PANTHER" id="PTHR43711:SF1">
    <property type="entry name" value="HISTIDINE KINASE 1"/>
    <property type="match status" value="1"/>
</dbReference>
<dbReference type="FunFam" id="3.30.565.10:FF:000006">
    <property type="entry name" value="Sensor histidine kinase WalK"/>
    <property type="match status" value="1"/>
</dbReference>
<dbReference type="InterPro" id="IPR003660">
    <property type="entry name" value="HAMP_dom"/>
</dbReference>
<organism evidence="11 12">
    <name type="scientific">Kineobactrum salinum</name>
    <dbReference type="NCBI Taxonomy" id="2708301"/>
    <lineage>
        <taxon>Bacteria</taxon>
        <taxon>Pseudomonadati</taxon>
        <taxon>Pseudomonadota</taxon>
        <taxon>Gammaproteobacteria</taxon>
        <taxon>Cellvibrionales</taxon>
        <taxon>Halieaceae</taxon>
        <taxon>Kineobactrum</taxon>
    </lineage>
</organism>
<dbReference type="PROSITE" id="PS50109">
    <property type="entry name" value="HIS_KIN"/>
    <property type="match status" value="1"/>
</dbReference>
<keyword evidence="4" id="KW-0597">Phosphoprotein</keyword>
<dbReference type="SMART" id="SM00387">
    <property type="entry name" value="HATPase_c"/>
    <property type="match status" value="1"/>
</dbReference>
<dbReference type="InterPro" id="IPR004358">
    <property type="entry name" value="Sig_transdc_His_kin-like_C"/>
</dbReference>
<evidence type="ECO:0000313" key="11">
    <source>
        <dbReference type="EMBL" id="QIB65377.1"/>
    </source>
</evidence>
<dbReference type="RefSeq" id="WP_163494616.1">
    <property type="nucleotide sequence ID" value="NZ_CP048711.1"/>
</dbReference>
<dbReference type="KEGG" id="kim:G3T16_08155"/>
<dbReference type="Pfam" id="PF00672">
    <property type="entry name" value="HAMP"/>
    <property type="match status" value="1"/>
</dbReference>
<keyword evidence="5" id="KW-0808">Transferase</keyword>
<keyword evidence="8" id="KW-1133">Transmembrane helix</keyword>
<dbReference type="SUPFAM" id="SSF47384">
    <property type="entry name" value="Homodimeric domain of signal transducing histidine kinase"/>
    <property type="match status" value="1"/>
</dbReference>
<dbReference type="Pfam" id="PF02518">
    <property type="entry name" value="HATPase_c"/>
    <property type="match status" value="1"/>
</dbReference>